<dbReference type="InterPro" id="IPR011013">
    <property type="entry name" value="Gal_mutarotase_sf_dom"/>
</dbReference>
<dbReference type="InterPro" id="IPR015341">
    <property type="entry name" value="Glyco_hydro_38_cen"/>
</dbReference>
<dbReference type="Pfam" id="PF01074">
    <property type="entry name" value="Glyco_hydro_38N"/>
    <property type="match status" value="2"/>
</dbReference>
<dbReference type="Pfam" id="PF17677">
    <property type="entry name" value="Glyco_hydro38C2"/>
    <property type="match status" value="1"/>
</dbReference>
<comment type="caution">
    <text evidence="10">The sequence shown here is derived from an EMBL/GenBank/DDBJ whole genome shotgun (WGS) entry which is preliminary data.</text>
</comment>
<evidence type="ECO:0000313" key="11">
    <source>
        <dbReference type="Proteomes" id="UP000274822"/>
    </source>
</evidence>
<gene>
    <name evidence="10" type="ORF">BC938DRAFT_481496</name>
</gene>
<dbReference type="InterPro" id="IPR000602">
    <property type="entry name" value="Glyco_hydro_38_N"/>
</dbReference>
<feature type="domain" description="Glycoside hydrolase family 38 central" evidence="9">
    <location>
        <begin position="581"/>
        <end position="661"/>
    </location>
</feature>
<comment type="similarity">
    <text evidence="2">Belongs to the glycosyl hydrolase 38 family.</text>
</comment>
<dbReference type="InterPro" id="IPR041147">
    <property type="entry name" value="GH38_C"/>
</dbReference>
<dbReference type="InterPro" id="IPR011330">
    <property type="entry name" value="Glyco_hydro/deAcase_b/a-brl"/>
</dbReference>
<evidence type="ECO:0000256" key="5">
    <source>
        <dbReference type="ARBA" id="ARBA00022801"/>
    </source>
</evidence>
<evidence type="ECO:0000256" key="7">
    <source>
        <dbReference type="ARBA" id="ARBA00054985"/>
    </source>
</evidence>
<dbReference type="InterPro" id="IPR011682">
    <property type="entry name" value="Glyco_hydro_38_C"/>
</dbReference>
<dbReference type="SUPFAM" id="SSF74650">
    <property type="entry name" value="Galactose mutarotase-like"/>
    <property type="match status" value="1"/>
</dbReference>
<dbReference type="GO" id="GO:0006013">
    <property type="term" value="P:mannose metabolic process"/>
    <property type="evidence" value="ECO:0007669"/>
    <property type="project" value="InterPro"/>
</dbReference>
<dbReference type="PANTHER" id="PTHR46017:SF1">
    <property type="entry name" value="ALPHA-MANNOSIDASE 2C1"/>
    <property type="match status" value="1"/>
</dbReference>
<dbReference type="Pfam" id="PF07748">
    <property type="entry name" value="Glyco_hydro_38C"/>
    <property type="match status" value="1"/>
</dbReference>
<dbReference type="InterPro" id="IPR027291">
    <property type="entry name" value="Glyco_hydro_38_N_sf"/>
</dbReference>
<evidence type="ECO:0000256" key="8">
    <source>
        <dbReference type="ARBA" id="ARBA00071615"/>
    </source>
</evidence>
<dbReference type="Gene3D" id="1.20.1270.50">
    <property type="entry name" value="Glycoside hydrolase family 38, central domain"/>
    <property type="match status" value="1"/>
</dbReference>
<dbReference type="SUPFAM" id="SSF88688">
    <property type="entry name" value="Families 57/38 glycoside transferase middle domain"/>
    <property type="match status" value="1"/>
</dbReference>
<dbReference type="SMART" id="SM00872">
    <property type="entry name" value="Alpha-mann_mid"/>
    <property type="match status" value="1"/>
</dbReference>
<sequence length="1149" mass="130522">MSNAAKTPRLIPSIVKDRVGNYLSEGANGSDVNLRSILWKHRTSSPDHVKLSVFSVPDLRRISFEEAVKGAFTPTKVGESFGPSWSTHWFRVHLTVPAEFEGQEVQLSWNADNEGLLWTTSGRPLQGLTGGDYDPRHEYTLTNSARAGETFEFYLEMACNGLFGTGEPSSISPPNPNKRFTLAKAELAVPNKIAWQLFYDLQIIHHLSQDLPEDSVRSAQAMYAANKIVNTIQIDDENSLLEALKISKEFLSHKNGTSQHKLTAVGHCHIDTAWLWPYAETKRKIARSWSAQIRLMEQHPDYQFVCSQAQQYEWLELNYPSLFEEVKQKTKEGQFQPIGGVGYNEWTAEDLRYYRKHGSKWTATFRLVNRFAVNSCSGTPFDSLFPLHFSTFLYIYVQRYFEKKLGYHSNVFWLPDTFGYSAQLPQIIRESNMKYFFTQKLSWNNINKFPLTTFYWIGLDGSKVLSHMAPSHTLHVQLTPLSSIFRYNARCHTSELIDSAKNHRDKAYSNESLIVYGIGDGGGGPVPQYLERLDRMKDLVSKFTLWEGLPKVDYGSTEAFYDRLEAESRDLASWKGELYFEFHRGTYTTASLVKKYNRKNELLLRDLEQLASITSHVNAKGYKYPHEQLERMWKDVCLNQFHDVLPGTSIGLVYDDVPGMHAEVAKLATALRDEALAKLWGIQENASGEKGFLIFNTLPWTRSELIEYELNDSLKSSVTQVSASGKRGYVIADNITGTGSTGISSLASKNLDVTAVAEAGPNDVFILKNKYIQATFGHNGRLVSLLDRVVDRELVPESAQGNVFQMYEDIPLFWDAWDVEIYHLEKGRNLEGGSVKILEQGPLRASLLLETKPSPRSTIRQVISLNALSKRLDFETEVDWNENRQFLKVEFPWNITSDYATYETQYGVIQRPTHYNTTWDAAKFEVCGHKFADLSEYGYGVALLNDCKYGYATHGNVMRLSLLRASKVRIPMTKWISVSTLWHRHWAGRSTRGVAQSMNSYNLNERTSSIVSGHHLFKYAVYPHANHFIQSDVVREAYAFNVPLLARAVPRAHVESFIATTPYFSVEGAPNVILDTIKRAEDSDHIILRLYESYGGHATANLSSALAIRTIHQCNILEQDKHKVEVSAEGVAKIKFTPFQLITLKVKLE</sequence>
<keyword evidence="6" id="KW-0326">Glycosidase</keyword>
<reference evidence="10 11" key="1">
    <citation type="journal article" date="2018" name="New Phytol.">
        <title>Phylogenomics of Endogonaceae and evolution of mycorrhizas within Mucoromycota.</title>
        <authorList>
            <person name="Chang Y."/>
            <person name="Desiro A."/>
            <person name="Na H."/>
            <person name="Sandor L."/>
            <person name="Lipzen A."/>
            <person name="Clum A."/>
            <person name="Barry K."/>
            <person name="Grigoriev I.V."/>
            <person name="Martin F.M."/>
            <person name="Stajich J.E."/>
            <person name="Smith M.E."/>
            <person name="Bonito G."/>
            <person name="Spatafora J.W."/>
        </authorList>
    </citation>
    <scope>NUCLEOTIDE SEQUENCE [LARGE SCALE GENOMIC DNA]</scope>
    <source>
        <strain evidence="10 11">AD002</strain>
    </source>
</reference>
<proteinExistence type="inferred from homology"/>
<keyword evidence="5" id="KW-0378">Hydrolase</keyword>
<evidence type="ECO:0000256" key="6">
    <source>
        <dbReference type="ARBA" id="ARBA00023295"/>
    </source>
</evidence>
<dbReference type="GO" id="GO:0030246">
    <property type="term" value="F:carbohydrate binding"/>
    <property type="evidence" value="ECO:0007669"/>
    <property type="project" value="InterPro"/>
</dbReference>
<dbReference type="EMBL" id="RBNJ01006200">
    <property type="protein sequence ID" value="RUS28754.1"/>
    <property type="molecule type" value="Genomic_DNA"/>
</dbReference>
<protein>
    <recommendedName>
        <fullName evidence="8">Alpha-mannosidase</fullName>
        <ecNumber evidence="3">3.2.1.24</ecNumber>
    </recommendedName>
</protein>
<dbReference type="FunFam" id="2.70.98.30:FF:000001">
    <property type="entry name" value="alpha-mannosidase 2C1 isoform X2"/>
    <property type="match status" value="1"/>
</dbReference>
<dbReference type="InterPro" id="IPR028995">
    <property type="entry name" value="Glyco_hydro_57/38_cen_sf"/>
</dbReference>
<name>A0A433QG87_9FUNG</name>
<dbReference type="PANTHER" id="PTHR46017">
    <property type="entry name" value="ALPHA-MANNOSIDASE 2C1"/>
    <property type="match status" value="1"/>
</dbReference>
<dbReference type="GO" id="GO:0009313">
    <property type="term" value="P:oligosaccharide catabolic process"/>
    <property type="evidence" value="ECO:0007669"/>
    <property type="project" value="TreeGrafter"/>
</dbReference>
<evidence type="ECO:0000259" key="9">
    <source>
        <dbReference type="SMART" id="SM00872"/>
    </source>
</evidence>
<comment type="catalytic activity">
    <reaction evidence="1">
        <text>Hydrolysis of terminal, non-reducing alpha-D-mannose residues in alpha-D-mannosides.</text>
        <dbReference type="EC" id="3.2.1.24"/>
    </reaction>
</comment>
<evidence type="ECO:0000256" key="2">
    <source>
        <dbReference type="ARBA" id="ARBA00009792"/>
    </source>
</evidence>
<accession>A0A433QG87</accession>
<dbReference type="GO" id="GO:0046872">
    <property type="term" value="F:metal ion binding"/>
    <property type="evidence" value="ECO:0007669"/>
    <property type="project" value="UniProtKB-KW"/>
</dbReference>
<keyword evidence="4" id="KW-0479">Metal-binding</keyword>
<keyword evidence="11" id="KW-1185">Reference proteome</keyword>
<evidence type="ECO:0000256" key="1">
    <source>
        <dbReference type="ARBA" id="ARBA00000365"/>
    </source>
</evidence>
<dbReference type="SUPFAM" id="SSF88713">
    <property type="entry name" value="Glycoside hydrolase/deacetylase"/>
    <property type="match status" value="1"/>
</dbReference>
<comment type="function">
    <text evidence="7">Degrades free oligosaccharides in the vacuole.</text>
</comment>
<dbReference type="Gene3D" id="2.60.40.2220">
    <property type="match status" value="1"/>
</dbReference>
<dbReference type="Pfam" id="PF22907">
    <property type="entry name" value="Ams1-like_1st"/>
    <property type="match status" value="1"/>
</dbReference>
<dbReference type="GO" id="GO:0000329">
    <property type="term" value="C:fungal-type vacuole membrane"/>
    <property type="evidence" value="ECO:0007669"/>
    <property type="project" value="TreeGrafter"/>
</dbReference>
<dbReference type="Proteomes" id="UP000274822">
    <property type="component" value="Unassembled WGS sequence"/>
</dbReference>
<dbReference type="InterPro" id="IPR054723">
    <property type="entry name" value="Ams1-like_N"/>
</dbReference>
<dbReference type="EC" id="3.2.1.24" evidence="3"/>
<organism evidence="10 11">
    <name type="scientific">Jimgerdemannia flammicorona</name>
    <dbReference type="NCBI Taxonomy" id="994334"/>
    <lineage>
        <taxon>Eukaryota</taxon>
        <taxon>Fungi</taxon>
        <taxon>Fungi incertae sedis</taxon>
        <taxon>Mucoromycota</taxon>
        <taxon>Mucoromycotina</taxon>
        <taxon>Endogonomycetes</taxon>
        <taxon>Endogonales</taxon>
        <taxon>Endogonaceae</taxon>
        <taxon>Jimgerdemannia</taxon>
    </lineage>
</organism>
<dbReference type="Gene3D" id="2.70.98.30">
    <property type="entry name" value="Golgi alpha-mannosidase II, domain 4"/>
    <property type="match status" value="1"/>
</dbReference>
<evidence type="ECO:0000256" key="3">
    <source>
        <dbReference type="ARBA" id="ARBA00012752"/>
    </source>
</evidence>
<dbReference type="InterPro" id="IPR037094">
    <property type="entry name" value="Glyco_hydro_38_cen_sf"/>
</dbReference>
<dbReference type="Pfam" id="PF09261">
    <property type="entry name" value="Alpha-mann_mid"/>
    <property type="match status" value="1"/>
</dbReference>
<dbReference type="GO" id="GO:0004559">
    <property type="term" value="F:alpha-mannosidase activity"/>
    <property type="evidence" value="ECO:0007669"/>
    <property type="project" value="UniProtKB-EC"/>
</dbReference>
<dbReference type="Gene3D" id="3.20.110.10">
    <property type="entry name" value="Glycoside hydrolase 38, N terminal domain"/>
    <property type="match status" value="2"/>
</dbReference>
<dbReference type="AlphaFoldDB" id="A0A433QG87"/>
<dbReference type="FunFam" id="1.20.1270.50:FF:000004">
    <property type="entry name" value="alpha-mannosidase 2C1 isoform X1"/>
    <property type="match status" value="1"/>
</dbReference>
<evidence type="ECO:0000313" key="10">
    <source>
        <dbReference type="EMBL" id="RUS28754.1"/>
    </source>
</evidence>
<evidence type="ECO:0000256" key="4">
    <source>
        <dbReference type="ARBA" id="ARBA00022723"/>
    </source>
</evidence>